<reference evidence="2" key="1">
    <citation type="submission" date="2014-01" db="EMBL/GenBank/DDBJ databases">
        <authorList>
            <person name="Brown-Elliot B."/>
            <person name="Wallace R."/>
            <person name="Lenaerts A."/>
            <person name="Ordway D."/>
            <person name="DeGroote M.A."/>
            <person name="Parker T."/>
            <person name="Sizemore C."/>
            <person name="Tallon L.J."/>
            <person name="Sadzewicz L.K."/>
            <person name="Sengamalay N."/>
            <person name="Fraser C.M."/>
            <person name="Hine E."/>
            <person name="Shefchek K.A."/>
            <person name="Das S.P."/>
            <person name="Tettelin H."/>
        </authorList>
    </citation>
    <scope>NUCLEOTIDE SEQUENCE [LARGE SCALE GENOMIC DNA]</scope>
    <source>
        <strain evidence="2">4042</strain>
    </source>
</reference>
<dbReference type="AlphaFoldDB" id="X7ZXI0"/>
<organism evidence="2">
    <name type="scientific">Mycobacterium xenopi 4042</name>
    <dbReference type="NCBI Taxonomy" id="1299334"/>
    <lineage>
        <taxon>Bacteria</taxon>
        <taxon>Bacillati</taxon>
        <taxon>Actinomycetota</taxon>
        <taxon>Actinomycetes</taxon>
        <taxon>Mycobacteriales</taxon>
        <taxon>Mycobacteriaceae</taxon>
        <taxon>Mycobacterium</taxon>
    </lineage>
</organism>
<dbReference type="PATRIC" id="fig|1299334.3.peg.7293"/>
<dbReference type="EMBL" id="JAOB01000069">
    <property type="protein sequence ID" value="EUA23320.1"/>
    <property type="molecule type" value="Genomic_DNA"/>
</dbReference>
<sequence length="55" mass="5793">MPPSAPRLGRAGAHHREHSTTGGHDRAVVAPGRPGVQYALGLRADDYVAEPWPPG</sequence>
<evidence type="ECO:0000256" key="1">
    <source>
        <dbReference type="SAM" id="MobiDB-lite"/>
    </source>
</evidence>
<name>X7ZXI0_MYCXE</name>
<comment type="caution">
    <text evidence="2">The sequence shown here is derived from an EMBL/GenBank/DDBJ whole genome shotgun (WGS) entry which is preliminary data.</text>
</comment>
<accession>X7ZXI0</accession>
<proteinExistence type="predicted"/>
<protein>
    <submittedName>
        <fullName evidence="2">Uncharacterized protein</fullName>
    </submittedName>
</protein>
<gene>
    <name evidence="2" type="ORF">I553_5337</name>
</gene>
<evidence type="ECO:0000313" key="2">
    <source>
        <dbReference type="EMBL" id="EUA23320.1"/>
    </source>
</evidence>
<feature type="region of interest" description="Disordered" evidence="1">
    <location>
        <begin position="1"/>
        <end position="31"/>
    </location>
</feature>